<dbReference type="InterPro" id="IPR050312">
    <property type="entry name" value="IolE/XylAMocC-like"/>
</dbReference>
<feature type="domain" description="Xylose isomerase-like TIM barrel" evidence="1">
    <location>
        <begin position="21"/>
        <end position="254"/>
    </location>
</feature>
<protein>
    <submittedName>
        <fullName evidence="2">Xylose isomerase-like TIM barrel</fullName>
    </submittedName>
</protein>
<evidence type="ECO:0000313" key="3">
    <source>
        <dbReference type="Proteomes" id="UP000321353"/>
    </source>
</evidence>
<dbReference type="SUPFAM" id="SSF51658">
    <property type="entry name" value="Xylose isomerase-like"/>
    <property type="match status" value="1"/>
</dbReference>
<keyword evidence="2" id="KW-0413">Isomerase</keyword>
<evidence type="ECO:0000313" key="2">
    <source>
        <dbReference type="EMBL" id="QEF99060.1"/>
    </source>
</evidence>
<dbReference type="GO" id="GO:0004820">
    <property type="term" value="F:glycine-tRNA ligase activity"/>
    <property type="evidence" value="ECO:0007669"/>
    <property type="project" value="InterPro"/>
</dbReference>
<dbReference type="InterPro" id="IPR036237">
    <property type="entry name" value="Xyl_isomerase-like_sf"/>
</dbReference>
<sequence>MAELNLAIRIDSLGLPLKRALDVAAQMGIRSVELNARREIHPESLTDTGLRHLKKLLDERNLSVASLRFQTRRGYDNPQDLQRRIEATKAAMKLAYKLGSAAVINSIGFVPDDENDPRYEALEAVLSDLGRYGAKVGAFLAAETGAETGESLATLLEKDEDGFVAVALNPGRLIVNRHGVTEAVKALKERIQVVCATDGVLDLAAGRGLHVPIGEGTADFPQIFATLEDVGFRGPCIVGREDSSLPELQQGVQYLGNLGM</sequence>
<dbReference type="Gene3D" id="3.20.20.150">
    <property type="entry name" value="Divalent-metal-dependent TIM barrel enzymes"/>
    <property type="match status" value="1"/>
</dbReference>
<dbReference type="PANTHER" id="PTHR12110:SF41">
    <property type="entry name" value="INOSOSE DEHYDRATASE"/>
    <property type="match status" value="1"/>
</dbReference>
<dbReference type="PROSITE" id="PS50861">
    <property type="entry name" value="AA_TRNA_LIGASE_II_GLYAB"/>
    <property type="match status" value="1"/>
</dbReference>
<dbReference type="GO" id="GO:0005524">
    <property type="term" value="F:ATP binding"/>
    <property type="evidence" value="ECO:0007669"/>
    <property type="project" value="InterPro"/>
</dbReference>
<organism evidence="2 3">
    <name type="scientific">Stieleria maiorica</name>
    <dbReference type="NCBI Taxonomy" id="2795974"/>
    <lineage>
        <taxon>Bacteria</taxon>
        <taxon>Pseudomonadati</taxon>
        <taxon>Planctomycetota</taxon>
        <taxon>Planctomycetia</taxon>
        <taxon>Pirellulales</taxon>
        <taxon>Pirellulaceae</taxon>
        <taxon>Stieleria</taxon>
    </lineage>
</organism>
<accession>A0A5B9MGA8</accession>
<dbReference type="PANTHER" id="PTHR12110">
    <property type="entry name" value="HYDROXYPYRUVATE ISOMERASE"/>
    <property type="match status" value="1"/>
</dbReference>
<dbReference type="AlphaFoldDB" id="A0A5B9MGA8"/>
<dbReference type="Pfam" id="PF01261">
    <property type="entry name" value="AP_endonuc_2"/>
    <property type="match status" value="1"/>
</dbReference>
<proteinExistence type="predicted"/>
<gene>
    <name evidence="2" type="ORF">Mal15_31190</name>
</gene>
<dbReference type="GO" id="GO:0006426">
    <property type="term" value="P:glycyl-tRNA aminoacylation"/>
    <property type="evidence" value="ECO:0007669"/>
    <property type="project" value="InterPro"/>
</dbReference>
<dbReference type="KEGG" id="smam:Mal15_31190"/>
<dbReference type="RefSeq" id="WP_147868523.1">
    <property type="nucleotide sequence ID" value="NZ_CP036264.1"/>
</dbReference>
<dbReference type="InterPro" id="IPR006194">
    <property type="entry name" value="Gly-tRNA-synth_heterodimer"/>
</dbReference>
<dbReference type="EMBL" id="CP036264">
    <property type="protein sequence ID" value="QEF99060.1"/>
    <property type="molecule type" value="Genomic_DNA"/>
</dbReference>
<dbReference type="GO" id="GO:0016853">
    <property type="term" value="F:isomerase activity"/>
    <property type="evidence" value="ECO:0007669"/>
    <property type="project" value="UniProtKB-KW"/>
</dbReference>
<dbReference type="GO" id="GO:0005737">
    <property type="term" value="C:cytoplasm"/>
    <property type="evidence" value="ECO:0007669"/>
    <property type="project" value="InterPro"/>
</dbReference>
<evidence type="ECO:0000259" key="1">
    <source>
        <dbReference type="Pfam" id="PF01261"/>
    </source>
</evidence>
<reference evidence="2 3" key="1">
    <citation type="submission" date="2019-02" db="EMBL/GenBank/DDBJ databases">
        <title>Planctomycetal bacteria perform biofilm scaping via a novel small molecule.</title>
        <authorList>
            <person name="Jeske O."/>
            <person name="Boedeker C."/>
            <person name="Wiegand S."/>
            <person name="Breitling P."/>
            <person name="Kallscheuer N."/>
            <person name="Jogler M."/>
            <person name="Rohde M."/>
            <person name="Petersen J."/>
            <person name="Medema M.H."/>
            <person name="Surup F."/>
            <person name="Jogler C."/>
        </authorList>
    </citation>
    <scope>NUCLEOTIDE SEQUENCE [LARGE SCALE GENOMIC DNA]</scope>
    <source>
        <strain evidence="2 3">Mal15</strain>
    </source>
</reference>
<name>A0A5B9MGA8_9BACT</name>
<dbReference type="Proteomes" id="UP000321353">
    <property type="component" value="Chromosome"/>
</dbReference>
<keyword evidence="3" id="KW-1185">Reference proteome</keyword>
<dbReference type="InterPro" id="IPR013022">
    <property type="entry name" value="Xyl_isomerase-like_TIM-brl"/>
</dbReference>